<evidence type="ECO:0000259" key="1">
    <source>
        <dbReference type="Pfam" id="PF00652"/>
    </source>
</evidence>
<reference evidence="2 3" key="1">
    <citation type="submission" date="2020-01" db="EMBL/GenBank/DDBJ databases">
        <title>Insect and environment-associated Actinomycetes.</title>
        <authorList>
            <person name="Currrie C."/>
            <person name="Chevrette M."/>
            <person name="Carlson C."/>
            <person name="Stubbendieck R."/>
            <person name="Wendt-Pienkowski E."/>
        </authorList>
    </citation>
    <scope>NUCLEOTIDE SEQUENCE [LARGE SCALE GENOMIC DNA]</scope>
    <source>
        <strain evidence="2 3">SID7739</strain>
    </source>
</reference>
<dbReference type="CDD" id="cd00161">
    <property type="entry name" value="beta-trefoil_Ricin-like"/>
    <property type="match status" value="1"/>
</dbReference>
<dbReference type="Gene3D" id="2.80.10.50">
    <property type="match status" value="2"/>
</dbReference>
<dbReference type="Pfam" id="PF00652">
    <property type="entry name" value="Ricin_B_lectin"/>
    <property type="match status" value="1"/>
</dbReference>
<evidence type="ECO:0000313" key="2">
    <source>
        <dbReference type="EMBL" id="NEC34432.1"/>
    </source>
</evidence>
<sequence>MLKNGSSGKCMYVGTPIDDGACSGDVAVFRFQSTSGGAFRILNVGTAQCIHSRSANAWLVKGTCGSFGGEWQEGANGSLRNLNTGGCLDLNRRASMIGLTTTTCTGSDSQRWTRT</sequence>
<dbReference type="InterPro" id="IPR035992">
    <property type="entry name" value="Ricin_B-like_lectins"/>
</dbReference>
<dbReference type="InterPro" id="IPR000772">
    <property type="entry name" value="Ricin_B_lectin"/>
</dbReference>
<dbReference type="GeneID" id="96656145"/>
<dbReference type="RefSeq" id="WP_164274457.1">
    <property type="nucleotide sequence ID" value="NZ_CP116256.1"/>
</dbReference>
<organism evidence="2 3">
    <name type="scientific">Streptomyces rubrogriseus</name>
    <dbReference type="NCBI Taxonomy" id="194673"/>
    <lineage>
        <taxon>Bacteria</taxon>
        <taxon>Bacillati</taxon>
        <taxon>Actinomycetota</taxon>
        <taxon>Actinomycetes</taxon>
        <taxon>Kitasatosporales</taxon>
        <taxon>Streptomycetaceae</taxon>
        <taxon>Streptomyces</taxon>
        <taxon>Streptomyces violaceoruber group</taxon>
    </lineage>
</organism>
<gene>
    <name evidence="2" type="ORF">G3I66_14775</name>
</gene>
<dbReference type="EMBL" id="JAAGMQ010000417">
    <property type="protein sequence ID" value="NEC34432.1"/>
    <property type="molecule type" value="Genomic_DNA"/>
</dbReference>
<feature type="domain" description="Ricin B lectin" evidence="1">
    <location>
        <begin position="2"/>
        <end position="112"/>
    </location>
</feature>
<name>A0A6G3TCT3_9ACTN</name>
<proteinExistence type="predicted"/>
<protein>
    <recommendedName>
        <fullName evidence="1">Ricin B lectin domain-containing protein</fullName>
    </recommendedName>
</protein>
<accession>A0A6G3TCT3</accession>
<comment type="caution">
    <text evidence="2">The sequence shown here is derived from an EMBL/GenBank/DDBJ whole genome shotgun (WGS) entry which is preliminary data.</text>
</comment>
<evidence type="ECO:0000313" key="3">
    <source>
        <dbReference type="Proteomes" id="UP000475666"/>
    </source>
</evidence>
<dbReference type="AlphaFoldDB" id="A0A6G3TCT3"/>
<dbReference type="Proteomes" id="UP000475666">
    <property type="component" value="Unassembled WGS sequence"/>
</dbReference>
<dbReference type="SUPFAM" id="SSF50370">
    <property type="entry name" value="Ricin B-like lectins"/>
    <property type="match status" value="1"/>
</dbReference>
<dbReference type="PROSITE" id="PS50231">
    <property type="entry name" value="RICIN_B_LECTIN"/>
    <property type="match status" value="1"/>
</dbReference>